<feature type="transmembrane region" description="Helical" evidence="7">
    <location>
        <begin position="46"/>
        <end position="69"/>
    </location>
</feature>
<feature type="transmembrane region" description="Helical" evidence="7">
    <location>
        <begin position="144"/>
        <end position="165"/>
    </location>
</feature>
<feature type="transmembrane region" description="Helical" evidence="7">
    <location>
        <begin position="291"/>
        <end position="310"/>
    </location>
</feature>
<sequence>MIVSLLGGLALFLYGMSMLGSGLEKLSGGRLEQTLEKLTNNVFKGVLLGALVTGAIQSSSATTVIVVGLVNARILKLRQAIGIIMGANIGTTVTAHILRLSDLSSDNFFLMLLKPTTLAPVVGIIGILMVMVGKKQKYKTLGEILLGFCILFTGMFNMEAAVSPLSESPEFAGLFASLSNPVIGVLVGTVVTAIIQSSSASIGILQALSSTGIITWSSAIPIILGQNIGTCITPILASIGASKNAKRTAAVHLSFNIIGTCVFLIVIYTIQSISPFSFWDLPIDKGGIANFHTTFNVCVTLMFLPFVGLLEKLVIHLIPDQQTAGEVDDPAIALDDRLLASPGLAIQHCRDAVLQMGKLARKNFSASVRQLEQYNHKEAEKIREREDTIDRLEDRLGNYMLKIPQDNLSEQSSATISALLHILSEFERIGDYSINLVEFAENMESTGAEFSPQAQFELTTIGEAVGEAIDMALGCFEKQDLALAETIEPLEEVVDQMQETLKDRHINRLRNGQCTVDAAFPFVESLSCLERISDHCSNIGVYMISYVRGSDEVDHHTYIMQLHAGQVGHYNEQFRRYTEKYYDQIRSAKA</sequence>
<feature type="transmembrane region" description="Helical" evidence="7">
    <location>
        <begin position="253"/>
        <end position="271"/>
    </location>
</feature>
<dbReference type="NCBIfam" id="NF037997">
    <property type="entry name" value="Na_Pi_symport"/>
    <property type="match status" value="1"/>
</dbReference>
<keyword evidence="3 7" id="KW-0812">Transmembrane</keyword>
<dbReference type="InterPro" id="IPR003841">
    <property type="entry name" value="Na/Pi_transpt"/>
</dbReference>
<comment type="caution">
    <text evidence="9">The sequence shown here is derived from an EMBL/GenBank/DDBJ whole genome shotgun (WGS) entry which is preliminary data.</text>
</comment>
<feature type="domain" description="PhoU" evidence="8">
    <location>
        <begin position="354"/>
        <end position="439"/>
    </location>
</feature>
<evidence type="ECO:0000259" key="8">
    <source>
        <dbReference type="Pfam" id="PF01895"/>
    </source>
</evidence>
<dbReference type="NCBIfam" id="TIGR00704">
    <property type="entry name" value="NaPi_cotrn_rel"/>
    <property type="match status" value="1"/>
</dbReference>
<keyword evidence="2" id="KW-1003">Cell membrane</keyword>
<protein>
    <submittedName>
        <fullName evidence="9">Na/Pi cotransporter family protein</fullName>
    </submittedName>
</protein>
<feature type="coiled-coil region" evidence="6">
    <location>
        <begin position="375"/>
        <end position="402"/>
    </location>
</feature>
<comment type="subcellular location">
    <subcellularLocation>
        <location evidence="1">Cell membrane</location>
        <topology evidence="1">Multi-pass membrane protein</topology>
    </subcellularLocation>
</comment>
<dbReference type="Gene3D" id="1.20.58.220">
    <property type="entry name" value="Phosphate transport system protein phou homolog 2, domain 2"/>
    <property type="match status" value="1"/>
</dbReference>
<proteinExistence type="predicted"/>
<keyword evidence="4 7" id="KW-1133">Transmembrane helix</keyword>
<feature type="transmembrane region" description="Helical" evidence="7">
    <location>
        <begin position="171"/>
        <end position="195"/>
    </location>
</feature>
<dbReference type="Proteomes" id="UP000724149">
    <property type="component" value="Unassembled WGS sequence"/>
</dbReference>
<name>A0ABS2GR04_9FIRM</name>
<dbReference type="InterPro" id="IPR004633">
    <property type="entry name" value="NaPi_cotrn-rel/YqeW-like"/>
</dbReference>
<evidence type="ECO:0000256" key="3">
    <source>
        <dbReference type="ARBA" id="ARBA00022692"/>
    </source>
</evidence>
<keyword evidence="10" id="KW-1185">Reference proteome</keyword>
<feature type="domain" description="PhoU" evidence="8">
    <location>
        <begin position="459"/>
        <end position="540"/>
    </location>
</feature>
<dbReference type="InterPro" id="IPR038078">
    <property type="entry name" value="PhoU-like_sf"/>
</dbReference>
<keyword evidence="5 7" id="KW-0472">Membrane</keyword>
<evidence type="ECO:0000256" key="2">
    <source>
        <dbReference type="ARBA" id="ARBA00022475"/>
    </source>
</evidence>
<evidence type="ECO:0000313" key="9">
    <source>
        <dbReference type="EMBL" id="MBM6923844.1"/>
    </source>
</evidence>
<dbReference type="PANTHER" id="PTHR10010">
    <property type="entry name" value="SOLUTE CARRIER FAMILY 34 SODIUM PHOSPHATE , MEMBER 2-RELATED"/>
    <property type="match status" value="1"/>
</dbReference>
<dbReference type="Pfam" id="PF01895">
    <property type="entry name" value="PhoU"/>
    <property type="match status" value="2"/>
</dbReference>
<evidence type="ECO:0000256" key="6">
    <source>
        <dbReference type="SAM" id="Coils"/>
    </source>
</evidence>
<feature type="transmembrane region" description="Helical" evidence="7">
    <location>
        <begin position="81"/>
        <end position="100"/>
    </location>
</feature>
<dbReference type="InterPro" id="IPR026022">
    <property type="entry name" value="PhoU_dom"/>
</dbReference>
<dbReference type="EMBL" id="JACSNR010000008">
    <property type="protein sequence ID" value="MBM6923844.1"/>
    <property type="molecule type" value="Genomic_DNA"/>
</dbReference>
<feature type="transmembrane region" description="Helical" evidence="7">
    <location>
        <begin position="112"/>
        <end position="132"/>
    </location>
</feature>
<evidence type="ECO:0000256" key="1">
    <source>
        <dbReference type="ARBA" id="ARBA00004651"/>
    </source>
</evidence>
<dbReference type="Pfam" id="PF02690">
    <property type="entry name" value="Na_Pi_cotrans"/>
    <property type="match status" value="2"/>
</dbReference>
<organism evidence="9 10">
    <name type="scientific">Hydrogenoanaerobacterium saccharovorans</name>
    <dbReference type="NCBI Taxonomy" id="474960"/>
    <lineage>
        <taxon>Bacteria</taxon>
        <taxon>Bacillati</taxon>
        <taxon>Bacillota</taxon>
        <taxon>Clostridia</taxon>
        <taxon>Eubacteriales</taxon>
        <taxon>Oscillospiraceae</taxon>
        <taxon>Hydrogenoanaerobacterium</taxon>
    </lineage>
</organism>
<evidence type="ECO:0000256" key="4">
    <source>
        <dbReference type="ARBA" id="ARBA00022989"/>
    </source>
</evidence>
<evidence type="ECO:0000256" key="5">
    <source>
        <dbReference type="ARBA" id="ARBA00023136"/>
    </source>
</evidence>
<evidence type="ECO:0000256" key="7">
    <source>
        <dbReference type="SAM" id="Phobius"/>
    </source>
</evidence>
<dbReference type="SUPFAM" id="SSF109755">
    <property type="entry name" value="PhoU-like"/>
    <property type="match status" value="1"/>
</dbReference>
<gene>
    <name evidence="9" type="ORF">H9X81_09115</name>
</gene>
<evidence type="ECO:0000313" key="10">
    <source>
        <dbReference type="Proteomes" id="UP000724149"/>
    </source>
</evidence>
<accession>A0ABS2GR04</accession>
<reference evidence="9 10" key="1">
    <citation type="journal article" date="2021" name="Sci. Rep.">
        <title>The distribution of antibiotic resistance genes in chicken gut microbiota commensals.</title>
        <authorList>
            <person name="Juricova H."/>
            <person name="Matiasovicova J."/>
            <person name="Kubasova T."/>
            <person name="Cejkova D."/>
            <person name="Rychlik I."/>
        </authorList>
    </citation>
    <scope>NUCLEOTIDE SEQUENCE [LARGE SCALE GENOMIC DNA]</scope>
    <source>
        <strain evidence="9 10">An564</strain>
    </source>
</reference>
<keyword evidence="6" id="KW-0175">Coiled coil</keyword>
<dbReference type="PANTHER" id="PTHR10010:SF46">
    <property type="entry name" value="SODIUM-DEPENDENT PHOSPHATE TRANSPORT PROTEIN 2B"/>
    <property type="match status" value="1"/>
</dbReference>